<sequence length="63" mass="6537">MKPARRVDVFTLLIGIATLGASAYVLTDGALPLPGFDPRWLVAGAAVLIGLLLLGASFSGKKR</sequence>
<protein>
    <submittedName>
        <fullName evidence="2">Uncharacterized protein</fullName>
    </submittedName>
</protein>
<proteinExistence type="predicted"/>
<organism evidence="2 3">
    <name type="scientific">Amycolatopsis albispora</name>
    <dbReference type="NCBI Taxonomy" id="1804986"/>
    <lineage>
        <taxon>Bacteria</taxon>
        <taxon>Bacillati</taxon>
        <taxon>Actinomycetota</taxon>
        <taxon>Actinomycetes</taxon>
        <taxon>Pseudonocardiales</taxon>
        <taxon>Pseudonocardiaceae</taxon>
        <taxon>Amycolatopsis</taxon>
    </lineage>
</organism>
<accession>A0A344LLV1</accession>
<keyword evidence="3" id="KW-1185">Reference proteome</keyword>
<evidence type="ECO:0000313" key="3">
    <source>
        <dbReference type="Proteomes" id="UP000250434"/>
    </source>
</evidence>
<evidence type="ECO:0000313" key="2">
    <source>
        <dbReference type="EMBL" id="AXB49025.1"/>
    </source>
</evidence>
<evidence type="ECO:0000256" key="1">
    <source>
        <dbReference type="SAM" id="Phobius"/>
    </source>
</evidence>
<reference evidence="2 3" key="1">
    <citation type="submission" date="2016-04" db="EMBL/GenBank/DDBJ databases">
        <title>Complete genome sequence and analysis of deep-sea sediment isolate, Amycolatopsis sp. WP1.</title>
        <authorList>
            <person name="Wang H."/>
            <person name="Chen S."/>
            <person name="Wu Q."/>
        </authorList>
    </citation>
    <scope>NUCLEOTIDE SEQUENCE [LARGE SCALE GENOMIC DNA]</scope>
    <source>
        <strain evidence="2 3">WP1</strain>
    </source>
</reference>
<keyword evidence="1" id="KW-0472">Membrane</keyword>
<dbReference type="AlphaFoldDB" id="A0A344LLV1"/>
<keyword evidence="1" id="KW-0812">Transmembrane</keyword>
<dbReference type="RefSeq" id="WP_113698083.1">
    <property type="nucleotide sequence ID" value="NZ_CP015163.1"/>
</dbReference>
<dbReference type="OrthoDB" id="3637587at2"/>
<keyword evidence="1" id="KW-1133">Transmembrane helix</keyword>
<name>A0A344LLV1_9PSEU</name>
<dbReference type="KEGG" id="aab:A4R43_34380"/>
<feature type="transmembrane region" description="Helical" evidence="1">
    <location>
        <begin position="39"/>
        <end position="58"/>
    </location>
</feature>
<dbReference type="Proteomes" id="UP000250434">
    <property type="component" value="Chromosome"/>
</dbReference>
<gene>
    <name evidence="2" type="ORF">A4R43_34380</name>
</gene>
<dbReference type="EMBL" id="CP015163">
    <property type="protein sequence ID" value="AXB49025.1"/>
    <property type="molecule type" value="Genomic_DNA"/>
</dbReference>